<keyword evidence="8" id="KW-0546">Nucleotide metabolism</keyword>
<reference evidence="11" key="2">
    <citation type="submission" date="2025-09" db="UniProtKB">
        <authorList>
            <consortium name="Ensembl"/>
        </authorList>
    </citation>
    <scope>IDENTIFICATION</scope>
</reference>
<keyword evidence="12" id="KW-1185">Reference proteome</keyword>
<evidence type="ECO:0000256" key="3">
    <source>
        <dbReference type="ARBA" id="ARBA00022723"/>
    </source>
</evidence>
<dbReference type="PANTHER" id="PTHR46956:SF1">
    <property type="entry name" value="NUCLEOSIDE DIPHOSPHATE KINASE 6"/>
    <property type="match status" value="1"/>
</dbReference>
<protein>
    <recommendedName>
        <fullName evidence="10">Nucleoside diphosphate kinase-like domain-containing protein</fullName>
    </recommendedName>
</protein>
<dbReference type="GO" id="GO:0046872">
    <property type="term" value="F:metal ion binding"/>
    <property type="evidence" value="ECO:0007669"/>
    <property type="project" value="UniProtKB-KW"/>
</dbReference>
<dbReference type="PROSITE" id="PS51374">
    <property type="entry name" value="NDPK_LIKE"/>
    <property type="match status" value="1"/>
</dbReference>
<dbReference type="Pfam" id="PF00334">
    <property type="entry name" value="NDK"/>
    <property type="match status" value="1"/>
</dbReference>
<evidence type="ECO:0000256" key="9">
    <source>
        <dbReference type="PROSITE-ProRule" id="PRU00706"/>
    </source>
</evidence>
<name>A0A8D0KX45_STROC</name>
<dbReference type="GO" id="GO:0005739">
    <property type="term" value="C:mitochondrion"/>
    <property type="evidence" value="ECO:0007669"/>
    <property type="project" value="TreeGrafter"/>
</dbReference>
<dbReference type="PANTHER" id="PTHR46956">
    <property type="entry name" value="NUCLEOSIDE DIPHOSPHATE KINASE 6"/>
    <property type="match status" value="1"/>
</dbReference>
<evidence type="ECO:0000256" key="6">
    <source>
        <dbReference type="ARBA" id="ARBA00022840"/>
    </source>
</evidence>
<dbReference type="GO" id="GO:0009117">
    <property type="term" value="P:nucleotide metabolic process"/>
    <property type="evidence" value="ECO:0007669"/>
    <property type="project" value="UniProtKB-KW"/>
</dbReference>
<keyword evidence="3" id="KW-0479">Metal-binding</keyword>
<dbReference type="Gene3D" id="3.30.70.141">
    <property type="entry name" value="Nucleoside diphosphate kinase-like domain"/>
    <property type="match status" value="1"/>
</dbReference>
<keyword evidence="5" id="KW-0418">Kinase</keyword>
<comment type="similarity">
    <text evidence="9">Belongs to the NDK family.</text>
</comment>
<evidence type="ECO:0000256" key="4">
    <source>
        <dbReference type="ARBA" id="ARBA00022741"/>
    </source>
</evidence>
<dbReference type="InterPro" id="IPR036850">
    <property type="entry name" value="NDK-like_dom_sf"/>
</dbReference>
<organism evidence="11 12">
    <name type="scientific">Strix occidentalis caurina</name>
    <name type="common">northern spotted owl</name>
    <dbReference type="NCBI Taxonomy" id="311401"/>
    <lineage>
        <taxon>Eukaryota</taxon>
        <taxon>Metazoa</taxon>
        <taxon>Chordata</taxon>
        <taxon>Craniata</taxon>
        <taxon>Vertebrata</taxon>
        <taxon>Euteleostomi</taxon>
        <taxon>Archelosauria</taxon>
        <taxon>Archosauria</taxon>
        <taxon>Dinosauria</taxon>
        <taxon>Saurischia</taxon>
        <taxon>Theropoda</taxon>
        <taxon>Coelurosauria</taxon>
        <taxon>Aves</taxon>
        <taxon>Neognathae</taxon>
        <taxon>Neoaves</taxon>
        <taxon>Telluraves</taxon>
        <taxon>Strigiformes</taxon>
        <taxon>Strigidae</taxon>
        <taxon>Strix</taxon>
    </lineage>
</organism>
<evidence type="ECO:0000256" key="8">
    <source>
        <dbReference type="ARBA" id="ARBA00023080"/>
    </source>
</evidence>
<dbReference type="GO" id="GO:0004550">
    <property type="term" value="F:nucleoside diphosphate kinase activity"/>
    <property type="evidence" value="ECO:0007669"/>
    <property type="project" value="InterPro"/>
</dbReference>
<keyword evidence="4" id="KW-0547">Nucleotide-binding</keyword>
<evidence type="ECO:0000313" key="11">
    <source>
        <dbReference type="Ensembl" id="ENSSOCP00000016177.1"/>
    </source>
</evidence>
<evidence type="ECO:0000259" key="10">
    <source>
        <dbReference type="Pfam" id="PF00334"/>
    </source>
</evidence>
<sequence length="102" mass="11657">MAAVGRCGRPLQLTLALLKPDAVAHPLVLEAVHETILSNRFLIVRAKKLRCGREESRRFYREHAGRRLGLRMKELCPFVTLFTSAFPWSFSQWPHVGLYLGP</sequence>
<comment type="cofactor">
    <cofactor evidence="1">
        <name>Mg(2+)</name>
        <dbReference type="ChEBI" id="CHEBI:18420"/>
    </cofactor>
</comment>
<dbReference type="InterPro" id="IPR034907">
    <property type="entry name" value="NDK-like_dom"/>
</dbReference>
<dbReference type="SUPFAM" id="SSF54919">
    <property type="entry name" value="Nucleoside diphosphate kinase, NDK"/>
    <property type="match status" value="1"/>
</dbReference>
<dbReference type="GO" id="GO:0030308">
    <property type="term" value="P:negative regulation of cell growth"/>
    <property type="evidence" value="ECO:0007669"/>
    <property type="project" value="TreeGrafter"/>
</dbReference>
<dbReference type="Ensembl" id="ENSSOCT00000016596.1">
    <property type="protein sequence ID" value="ENSSOCP00000016177.1"/>
    <property type="gene ID" value="ENSSOCG00000012168.1"/>
</dbReference>
<proteinExistence type="inferred from homology"/>
<evidence type="ECO:0000313" key="12">
    <source>
        <dbReference type="Proteomes" id="UP000694551"/>
    </source>
</evidence>
<evidence type="ECO:0000256" key="7">
    <source>
        <dbReference type="ARBA" id="ARBA00022842"/>
    </source>
</evidence>
<reference evidence="11" key="1">
    <citation type="submission" date="2025-08" db="UniProtKB">
        <authorList>
            <consortium name="Ensembl"/>
        </authorList>
    </citation>
    <scope>IDENTIFICATION</scope>
</reference>
<keyword evidence="6" id="KW-0067">ATP-binding</keyword>
<feature type="domain" description="Nucleoside diphosphate kinase-like" evidence="10">
    <location>
        <begin position="13"/>
        <end position="67"/>
    </location>
</feature>
<evidence type="ECO:0000256" key="5">
    <source>
        <dbReference type="ARBA" id="ARBA00022777"/>
    </source>
</evidence>
<dbReference type="AlphaFoldDB" id="A0A8D0KX45"/>
<dbReference type="InterPro" id="IPR037994">
    <property type="entry name" value="NDPk6"/>
</dbReference>
<evidence type="ECO:0000256" key="2">
    <source>
        <dbReference type="ARBA" id="ARBA00022679"/>
    </source>
</evidence>
<keyword evidence="2" id="KW-0808">Transferase</keyword>
<dbReference type="GO" id="GO:0045839">
    <property type="term" value="P:negative regulation of mitotic nuclear division"/>
    <property type="evidence" value="ECO:0007669"/>
    <property type="project" value="TreeGrafter"/>
</dbReference>
<keyword evidence="7" id="KW-0460">Magnesium</keyword>
<evidence type="ECO:0000256" key="1">
    <source>
        <dbReference type="ARBA" id="ARBA00001946"/>
    </source>
</evidence>
<dbReference type="Proteomes" id="UP000694551">
    <property type="component" value="Unplaced"/>
</dbReference>
<comment type="caution">
    <text evidence="9">Lacks conserved residue(s) required for the propagation of feature annotation.</text>
</comment>
<dbReference type="GO" id="GO:0005524">
    <property type="term" value="F:ATP binding"/>
    <property type="evidence" value="ECO:0007669"/>
    <property type="project" value="UniProtKB-KW"/>
</dbReference>
<accession>A0A8D0KX45</accession>